<dbReference type="AlphaFoldDB" id="A0A0W0F180"/>
<dbReference type="Proteomes" id="UP000054988">
    <property type="component" value="Unassembled WGS sequence"/>
</dbReference>
<organism evidence="2 3">
    <name type="scientific">Moniliophthora roreri</name>
    <name type="common">Frosty pod rot fungus</name>
    <name type="synonym">Monilia roreri</name>
    <dbReference type="NCBI Taxonomy" id="221103"/>
    <lineage>
        <taxon>Eukaryota</taxon>
        <taxon>Fungi</taxon>
        <taxon>Dikarya</taxon>
        <taxon>Basidiomycota</taxon>
        <taxon>Agaricomycotina</taxon>
        <taxon>Agaricomycetes</taxon>
        <taxon>Agaricomycetidae</taxon>
        <taxon>Agaricales</taxon>
        <taxon>Marasmiineae</taxon>
        <taxon>Marasmiaceae</taxon>
        <taxon>Moniliophthora</taxon>
    </lineage>
</organism>
<proteinExistence type="predicted"/>
<sequence>MPEATDLVFKPNNVLNTKIFDGRDGKLLYEVTTETGKPKPTTIVKGADGQVVASWEGRDLRSHKLRFGSSGSPISARAWLKKSRNPFSSNVTFDDPSGRTFKWRGFAAGFSLALYCDSIEKDKCIARFHKSNPVPNEDGSKSSKMTHAKLVLDETGKDVQHMVIASFLMLERDRRGNEQGNETGYRDGVLGRPDTAAGAMLLSGAMSGPGL</sequence>
<accession>A0A0W0F180</accession>
<dbReference type="InterPro" id="IPR046528">
    <property type="entry name" value="DUF6593"/>
</dbReference>
<protein>
    <recommendedName>
        <fullName evidence="1">DUF6593 domain-containing protein</fullName>
    </recommendedName>
</protein>
<feature type="domain" description="DUF6593" evidence="1">
    <location>
        <begin position="12"/>
        <end position="175"/>
    </location>
</feature>
<reference evidence="2 3" key="1">
    <citation type="submission" date="2015-12" db="EMBL/GenBank/DDBJ databases">
        <title>Draft genome sequence of Moniliophthora roreri, the causal agent of frosty pod rot of cacao.</title>
        <authorList>
            <person name="Aime M.C."/>
            <person name="Diaz-Valderrama J.R."/>
            <person name="Kijpornyongpan T."/>
            <person name="Phillips-Mora W."/>
        </authorList>
    </citation>
    <scope>NUCLEOTIDE SEQUENCE [LARGE SCALE GENOMIC DNA]</scope>
    <source>
        <strain evidence="2 3">MCA 2952</strain>
    </source>
</reference>
<evidence type="ECO:0000313" key="2">
    <source>
        <dbReference type="EMBL" id="KTB30017.1"/>
    </source>
</evidence>
<evidence type="ECO:0000259" key="1">
    <source>
        <dbReference type="Pfam" id="PF20236"/>
    </source>
</evidence>
<comment type="caution">
    <text evidence="2">The sequence shown here is derived from an EMBL/GenBank/DDBJ whole genome shotgun (WGS) entry which is preliminary data.</text>
</comment>
<name>A0A0W0F180_MONRR</name>
<gene>
    <name evidence="2" type="ORF">WG66_17397</name>
</gene>
<evidence type="ECO:0000313" key="3">
    <source>
        <dbReference type="Proteomes" id="UP000054988"/>
    </source>
</evidence>
<dbReference type="Pfam" id="PF20236">
    <property type="entry name" value="DUF6593"/>
    <property type="match status" value="1"/>
</dbReference>
<dbReference type="EMBL" id="LATX01002400">
    <property type="protein sequence ID" value="KTB30017.1"/>
    <property type="molecule type" value="Genomic_DNA"/>
</dbReference>